<organism evidence="1">
    <name type="scientific">bioreactor metagenome</name>
    <dbReference type="NCBI Taxonomy" id="1076179"/>
    <lineage>
        <taxon>unclassified sequences</taxon>
        <taxon>metagenomes</taxon>
        <taxon>ecological metagenomes</taxon>
    </lineage>
</organism>
<sequence>MAIMNKTIYFSLFIGVLFTSCIKDNSTMVYPESNPNFSAITITSPTERLSVDHGQEFVFTPAVTQKIESKELQYIWTANYIDSDVVGEIFSVGEGATLRYTFPKFGTYRLRLEVKNEDYSAFKTWEIDVRVYDAGYFIVGKDDAGNSNISFARSLSQTDVLEGKTLTFIPELFNKVNPEHQIKDVVAIAKSLIAYGKNDAYLHVFTKEKIYVANPNTFEIFNVIEFTKQFPGEYIEKVTIFDTYITASRIFTSKGRILSYDKAELFCYRNDAWGDLSFDNAYTNLVYGQSTNVNGDEVVIDEANSKLWVLIYYHNNSKPVNNTSGTNASQNNFGDNYRPNVYNNMDILNVFRMNGNSTYGTPTNLFTLATDRTNPLLVKFVEFTFGSSTGMTTIAENVYEASGPITYKKGAQIVPNARYSCAYYADGSNVYVWYPNNTVPNNRLPETPSFNIGSGKVITTMSVSYDMKQLYVGFYDQNSSHALKGGLYIYDCSKIGQNQSLQPDLKFENITTRPVQVLYKSNVWDKFVSN</sequence>
<reference evidence="1" key="1">
    <citation type="submission" date="2019-08" db="EMBL/GenBank/DDBJ databases">
        <authorList>
            <person name="Kucharzyk K."/>
            <person name="Murdoch R.W."/>
            <person name="Higgins S."/>
            <person name="Loffler F."/>
        </authorList>
    </citation>
    <scope>NUCLEOTIDE SEQUENCE</scope>
</reference>
<dbReference type="PROSITE" id="PS51257">
    <property type="entry name" value="PROKAR_LIPOPROTEIN"/>
    <property type="match status" value="1"/>
</dbReference>
<proteinExistence type="predicted"/>
<name>A0A644YBZ7_9ZZZZ</name>
<gene>
    <name evidence="1" type="ORF">SDC9_70118</name>
</gene>
<protein>
    <submittedName>
        <fullName evidence="1">Uncharacterized protein</fullName>
    </submittedName>
</protein>
<evidence type="ECO:0000313" key="1">
    <source>
        <dbReference type="EMBL" id="MPM23644.1"/>
    </source>
</evidence>
<accession>A0A644YBZ7</accession>
<comment type="caution">
    <text evidence="1">The sequence shown here is derived from an EMBL/GenBank/DDBJ whole genome shotgun (WGS) entry which is preliminary data.</text>
</comment>
<dbReference type="EMBL" id="VSSQ01004080">
    <property type="protein sequence ID" value="MPM23644.1"/>
    <property type="molecule type" value="Genomic_DNA"/>
</dbReference>
<dbReference type="AlphaFoldDB" id="A0A644YBZ7"/>